<dbReference type="AlphaFoldDB" id="A0A940WW45"/>
<organism evidence="2 3">
    <name type="scientific">Halalkalibacter suaedae</name>
    <dbReference type="NCBI Taxonomy" id="2822140"/>
    <lineage>
        <taxon>Bacteria</taxon>
        <taxon>Bacillati</taxon>
        <taxon>Bacillota</taxon>
        <taxon>Bacilli</taxon>
        <taxon>Bacillales</taxon>
        <taxon>Bacillaceae</taxon>
        <taxon>Halalkalibacter</taxon>
    </lineage>
</organism>
<gene>
    <name evidence="2" type="ORF">J7W16_11070</name>
</gene>
<evidence type="ECO:0000313" key="3">
    <source>
        <dbReference type="Proteomes" id="UP000678228"/>
    </source>
</evidence>
<dbReference type="EMBL" id="JAGKSQ010000004">
    <property type="protein sequence ID" value="MBP3951677.1"/>
    <property type="molecule type" value="Genomic_DNA"/>
</dbReference>
<evidence type="ECO:0000256" key="1">
    <source>
        <dbReference type="SAM" id="Phobius"/>
    </source>
</evidence>
<feature type="transmembrane region" description="Helical" evidence="1">
    <location>
        <begin position="7"/>
        <end position="28"/>
    </location>
</feature>
<keyword evidence="1" id="KW-0812">Transmembrane</keyword>
<comment type="caution">
    <text evidence="2">The sequence shown here is derived from an EMBL/GenBank/DDBJ whole genome shotgun (WGS) entry which is preliminary data.</text>
</comment>
<dbReference type="Proteomes" id="UP000678228">
    <property type="component" value="Unassembled WGS sequence"/>
</dbReference>
<protein>
    <submittedName>
        <fullName evidence="2">Uncharacterized protein</fullName>
    </submittedName>
</protein>
<dbReference type="RefSeq" id="WP_210597656.1">
    <property type="nucleotide sequence ID" value="NZ_JAGKSQ010000004.1"/>
</dbReference>
<feature type="transmembrane region" description="Helical" evidence="1">
    <location>
        <begin position="34"/>
        <end position="53"/>
    </location>
</feature>
<proteinExistence type="predicted"/>
<accession>A0A940WW45</accession>
<keyword evidence="3" id="KW-1185">Reference proteome</keyword>
<sequence>MNYYIMFGLALVIGLLFISVTGFGFNLFMFLPLIIYLFAIAFVVWFAVSFINIQRKRNDLLAEISNKLERKDS</sequence>
<name>A0A940WW45_9BACI</name>
<evidence type="ECO:0000313" key="2">
    <source>
        <dbReference type="EMBL" id="MBP3951677.1"/>
    </source>
</evidence>
<reference evidence="2" key="1">
    <citation type="submission" date="2021-03" db="EMBL/GenBank/DDBJ databases">
        <title>Bacillus suaedae sp. nov., isolated from Suaeda aralocaspica.</title>
        <authorList>
            <person name="Lei R.F.R."/>
        </authorList>
    </citation>
    <scope>NUCLEOTIDE SEQUENCE</scope>
    <source>
        <strain evidence="2">YZJH907-2</strain>
    </source>
</reference>
<keyword evidence="1" id="KW-0472">Membrane</keyword>
<keyword evidence="1" id="KW-1133">Transmembrane helix</keyword>